<dbReference type="AlphaFoldDB" id="A0A5N6LYL2"/>
<comment type="caution">
    <text evidence="1">The sequence shown here is derived from an EMBL/GenBank/DDBJ whole genome shotgun (WGS) entry which is preliminary data.</text>
</comment>
<evidence type="ECO:0000313" key="1">
    <source>
        <dbReference type="EMBL" id="KAD3066720.1"/>
    </source>
</evidence>
<protein>
    <submittedName>
        <fullName evidence="1">Uncharacterized protein</fullName>
    </submittedName>
</protein>
<reference evidence="1 2" key="1">
    <citation type="submission" date="2019-05" db="EMBL/GenBank/DDBJ databases">
        <title>Mikania micrantha, genome provides insights into the molecular mechanism of rapid growth.</title>
        <authorList>
            <person name="Liu B."/>
        </authorList>
    </citation>
    <scope>NUCLEOTIDE SEQUENCE [LARGE SCALE GENOMIC DNA]</scope>
    <source>
        <strain evidence="1">NLD-2019</strain>
        <tissue evidence="1">Leaf</tissue>
    </source>
</reference>
<sequence>MWWDGVWALTLSHFDLGIHVRGQQLQKRFSILSLREVTLCRMFIELIDLAGCFKVKGQIKILPGMTIRPGDMLFGMGGLLRTLMERFWGWSTALMWIQLIRTFSLVFYMSRVGLPVNWRPGSTLGCIYDSGLDRMYWSGKGVDKGAIGIVNIKGRQLWVNILSHIDNTQHGNRSEIILGINTWLAIL</sequence>
<name>A0A5N6LYL2_9ASTR</name>
<proteinExistence type="predicted"/>
<accession>A0A5N6LYL2</accession>
<dbReference type="Proteomes" id="UP000326396">
    <property type="component" value="Linkage Group LG7"/>
</dbReference>
<evidence type="ECO:0000313" key="2">
    <source>
        <dbReference type="Proteomes" id="UP000326396"/>
    </source>
</evidence>
<keyword evidence="2" id="KW-1185">Reference proteome</keyword>
<organism evidence="1 2">
    <name type="scientific">Mikania micrantha</name>
    <name type="common">bitter vine</name>
    <dbReference type="NCBI Taxonomy" id="192012"/>
    <lineage>
        <taxon>Eukaryota</taxon>
        <taxon>Viridiplantae</taxon>
        <taxon>Streptophyta</taxon>
        <taxon>Embryophyta</taxon>
        <taxon>Tracheophyta</taxon>
        <taxon>Spermatophyta</taxon>
        <taxon>Magnoliopsida</taxon>
        <taxon>eudicotyledons</taxon>
        <taxon>Gunneridae</taxon>
        <taxon>Pentapetalae</taxon>
        <taxon>asterids</taxon>
        <taxon>campanulids</taxon>
        <taxon>Asterales</taxon>
        <taxon>Asteraceae</taxon>
        <taxon>Asteroideae</taxon>
        <taxon>Heliantheae alliance</taxon>
        <taxon>Eupatorieae</taxon>
        <taxon>Mikania</taxon>
    </lineage>
</organism>
<gene>
    <name evidence="1" type="ORF">E3N88_34600</name>
</gene>
<dbReference type="EMBL" id="SZYD01000017">
    <property type="protein sequence ID" value="KAD3066720.1"/>
    <property type="molecule type" value="Genomic_DNA"/>
</dbReference>